<evidence type="ECO:0000256" key="1">
    <source>
        <dbReference type="ARBA" id="ARBA00023054"/>
    </source>
</evidence>
<gene>
    <name evidence="6 7" type="primary">bicdl2</name>
    <name evidence="6" type="synonym">BICDR-2</name>
    <name evidence="6" type="synonym">bicdr2</name>
    <name evidence="6" type="synonym">ccdc64b</name>
    <name evidence="6" type="synonym">zgc:153929</name>
</gene>
<dbReference type="InterPro" id="IPR051149">
    <property type="entry name" value="Spindly/BICDR_Dynein_Adapter"/>
</dbReference>
<keyword evidence="1" id="KW-0175">Coiled coil</keyword>
<dbReference type="Proteomes" id="UP000000437">
    <property type="component" value="Chromosome 5"/>
</dbReference>
<name>A0AB32TRC4_DANRE</name>
<dbReference type="RefSeq" id="XP_068077408.2">
    <property type="nucleotide sequence ID" value="XM_068221307.2"/>
</dbReference>
<dbReference type="AlphaFoldDB" id="A0AB32TRC4"/>
<dbReference type="PANTHER" id="PTHR32123">
    <property type="entry name" value="BICD FAMILY-LIKE CARGO ADAPTER"/>
    <property type="match status" value="1"/>
</dbReference>
<organism evidence="5 6">
    <name type="scientific">Danio rerio</name>
    <name type="common">Zebrafish</name>
    <name type="synonym">Brachydanio rerio</name>
    <dbReference type="NCBI Taxonomy" id="7955"/>
    <lineage>
        <taxon>Eukaryota</taxon>
        <taxon>Metazoa</taxon>
        <taxon>Chordata</taxon>
        <taxon>Craniata</taxon>
        <taxon>Vertebrata</taxon>
        <taxon>Euteleostomi</taxon>
        <taxon>Actinopterygii</taxon>
        <taxon>Neopterygii</taxon>
        <taxon>Teleostei</taxon>
        <taxon>Ostariophysi</taxon>
        <taxon>Cypriniformes</taxon>
        <taxon>Danionidae</taxon>
        <taxon>Danioninae</taxon>
        <taxon>Danio</taxon>
    </lineage>
</organism>
<evidence type="ECO:0000313" key="6">
    <source>
        <dbReference type="RefSeq" id="XP_068077408.2"/>
    </source>
</evidence>
<dbReference type="AGR" id="ZFIN:ZDB-GENE-061103-154"/>
<evidence type="ECO:0000256" key="3">
    <source>
        <dbReference type="ARBA" id="ARBA00041790"/>
    </source>
</evidence>
<keyword evidence="5" id="KW-1185">Reference proteome</keyword>
<sequence>MFSSKKENLPSPILEDSFFPFSSSHSGSSHRIMAPTMGVDDLLASPQDDRSPTLLEKDLILAAEVGQALLEKNEELASQIMQMESEMEAMQQEKHMVQRRLEVRDLEASQREAELQADISALRAQLEQKHIQGRDRRREESEQLIQLSNHNQKLVEQLAEAVSLEHTLRTELRTLREEMEDTSFSKSISSARLDSLQAENRVLKERCTHMDERLKSTQEDNERLRSERDGLRERAIELQTSLKDKETEAKETILAHSSVLREKEEEIQRLQKELQSRETELEGLREEVKLFRNSPGKPTYKALEEEMILARQERDALNQQLLNTIRHKVALSQEVESWQEDMRLVICQQVQLQQQEKEKENNKERTGFQRGTRTTKSLRLRGEEGRKGFFSSLFGGD</sequence>
<dbReference type="CTD" id="146439"/>
<evidence type="ECO:0000313" key="7">
    <source>
        <dbReference type="ZFIN" id="ZDB-GENE-061103-154"/>
    </source>
</evidence>
<accession>A0AB32TRC4</accession>
<proteinExistence type="predicted"/>
<reference evidence="6" key="1">
    <citation type="submission" date="2025-08" db="UniProtKB">
        <authorList>
            <consortium name="RefSeq"/>
        </authorList>
    </citation>
    <scope>IDENTIFICATION</scope>
    <source>
        <strain evidence="6">Tuebingen</strain>
        <tissue evidence="6">Fibroblasts and whole tissue</tissue>
    </source>
</reference>
<evidence type="ECO:0000313" key="5">
    <source>
        <dbReference type="Proteomes" id="UP000000437"/>
    </source>
</evidence>
<evidence type="ECO:0000256" key="2">
    <source>
        <dbReference type="ARBA" id="ARBA00040983"/>
    </source>
</evidence>
<dbReference type="PANTHER" id="PTHR32123:SF11">
    <property type="entry name" value="BICD FAMILY-LIKE CARGO ADAPTER 2-RELATED"/>
    <property type="match status" value="1"/>
</dbReference>
<dbReference type="ZFIN" id="ZDB-GENE-061103-154">
    <property type="gene designation" value="bicdl2"/>
</dbReference>
<protein>
    <recommendedName>
        <fullName evidence="2">BICD family-like cargo adapter 2</fullName>
    </recommendedName>
    <alternativeName>
        <fullName evidence="3">Bicaudal D-related protein 2</fullName>
    </alternativeName>
    <alternativeName>
        <fullName evidence="4">Coiled-coil domain-containing protein 64B</fullName>
    </alternativeName>
</protein>
<evidence type="ECO:0000256" key="4">
    <source>
        <dbReference type="ARBA" id="ARBA00043196"/>
    </source>
</evidence>